<accession>A0AAV5AAT1</accession>
<organism evidence="2 3">
    <name type="scientific">Clathrus columnatus</name>
    <dbReference type="NCBI Taxonomy" id="1419009"/>
    <lineage>
        <taxon>Eukaryota</taxon>
        <taxon>Fungi</taxon>
        <taxon>Dikarya</taxon>
        <taxon>Basidiomycota</taxon>
        <taxon>Agaricomycotina</taxon>
        <taxon>Agaricomycetes</taxon>
        <taxon>Phallomycetidae</taxon>
        <taxon>Phallales</taxon>
        <taxon>Clathraceae</taxon>
        <taxon>Clathrus</taxon>
    </lineage>
</organism>
<protein>
    <submittedName>
        <fullName evidence="2">Uncharacterized protein</fullName>
    </submittedName>
</protein>
<keyword evidence="1" id="KW-0175">Coiled coil</keyword>
<sequence>MSYIVFDWKHTYLHVNLTAHETDETFEELEERVKELEDLIARNEKSQAAKLDDAPPADARRFNRFERRGVPVKPAPQLASPSHFRLNRSRFPPAVNTEKHCPHCEVVIKHRPTPDYRLRACLEKMTALVPPTAHNESRKETCQTSCTCPRDVWKGIFHPEEGNTAAVHGEELLASHEYQSGPAPASQSAS</sequence>
<name>A0AAV5AAT1_9AGAM</name>
<evidence type="ECO:0000313" key="2">
    <source>
        <dbReference type="EMBL" id="GJJ10025.1"/>
    </source>
</evidence>
<dbReference type="AlphaFoldDB" id="A0AAV5AAT1"/>
<keyword evidence="3" id="KW-1185">Reference proteome</keyword>
<proteinExistence type="predicted"/>
<dbReference type="Proteomes" id="UP001050691">
    <property type="component" value="Unassembled WGS sequence"/>
</dbReference>
<comment type="caution">
    <text evidence="2">The sequence shown here is derived from an EMBL/GenBank/DDBJ whole genome shotgun (WGS) entry which is preliminary data.</text>
</comment>
<reference evidence="2" key="1">
    <citation type="submission" date="2021-10" db="EMBL/GenBank/DDBJ databases">
        <title>De novo Genome Assembly of Clathrus columnatus (Basidiomycota, Fungi) Using Illumina and Nanopore Sequence Data.</title>
        <authorList>
            <person name="Ogiso-Tanaka E."/>
            <person name="Itagaki H."/>
            <person name="Hosoya T."/>
            <person name="Hosaka K."/>
        </authorList>
    </citation>
    <scope>NUCLEOTIDE SEQUENCE</scope>
    <source>
        <strain evidence="2">MO-923</strain>
    </source>
</reference>
<evidence type="ECO:0000256" key="1">
    <source>
        <dbReference type="SAM" id="Coils"/>
    </source>
</evidence>
<feature type="coiled-coil region" evidence="1">
    <location>
        <begin position="19"/>
        <end position="49"/>
    </location>
</feature>
<dbReference type="EMBL" id="BPWL01000004">
    <property type="protein sequence ID" value="GJJ10025.1"/>
    <property type="molecule type" value="Genomic_DNA"/>
</dbReference>
<evidence type="ECO:0000313" key="3">
    <source>
        <dbReference type="Proteomes" id="UP001050691"/>
    </source>
</evidence>
<gene>
    <name evidence="2" type="ORF">Clacol_004251</name>
</gene>